<dbReference type="Proteomes" id="UP000006620">
    <property type="component" value="Chromosome"/>
</dbReference>
<sequence length="114" mass="12204">MKRIHNICEEECKPHYGKPVVLLLRDGTEVYGTLSRIHGGQLILNETAENGAAGNVTLNQKKSKKGTAPKAAGKTEASTQAFGTYPGPSPYGPVYPFAPILLDLALIALLFVLI</sequence>
<reference evidence="3 4" key="2">
    <citation type="journal article" date="2013" name="Genome Announc.">
        <title>Genome Sequence of Growth-Improving Paenibacillus mucilaginosus Strain KNP414.</title>
        <authorList>
            <person name="Lu J.J."/>
            <person name="Wang J.F."/>
            <person name="Hu X.F."/>
        </authorList>
    </citation>
    <scope>NUCLEOTIDE SEQUENCE [LARGE SCALE GENOMIC DNA]</scope>
    <source>
        <strain evidence="3 4">KNP414</strain>
    </source>
</reference>
<keyword evidence="2" id="KW-0472">Membrane</keyword>
<feature type="region of interest" description="Disordered" evidence="1">
    <location>
        <begin position="54"/>
        <end position="83"/>
    </location>
</feature>
<dbReference type="EMBL" id="CP002869">
    <property type="protein sequence ID" value="AEI42093.1"/>
    <property type="molecule type" value="Genomic_DNA"/>
</dbReference>
<gene>
    <name evidence="3" type="ordered locus">KNP414_03549</name>
</gene>
<keyword evidence="2" id="KW-1133">Transmembrane helix</keyword>
<organism evidence="3 4">
    <name type="scientific">Paenibacillus mucilaginosus (strain KNP414)</name>
    <dbReference type="NCBI Taxonomy" id="1036673"/>
    <lineage>
        <taxon>Bacteria</taxon>
        <taxon>Bacillati</taxon>
        <taxon>Bacillota</taxon>
        <taxon>Bacilli</taxon>
        <taxon>Bacillales</taxon>
        <taxon>Paenibacillaceae</taxon>
        <taxon>Paenibacillus</taxon>
    </lineage>
</organism>
<evidence type="ECO:0000256" key="1">
    <source>
        <dbReference type="SAM" id="MobiDB-lite"/>
    </source>
</evidence>
<dbReference type="PATRIC" id="fig|1036673.3.peg.3255"/>
<evidence type="ECO:0000256" key="2">
    <source>
        <dbReference type="SAM" id="Phobius"/>
    </source>
</evidence>
<feature type="compositionally biased region" description="Low complexity" evidence="1">
    <location>
        <begin position="68"/>
        <end position="77"/>
    </location>
</feature>
<evidence type="ECO:0000313" key="3">
    <source>
        <dbReference type="EMBL" id="AEI42093.1"/>
    </source>
</evidence>
<dbReference type="RefSeq" id="WP_013917250.1">
    <property type="nucleotide sequence ID" value="NC_015690.1"/>
</dbReference>
<feature type="transmembrane region" description="Helical" evidence="2">
    <location>
        <begin position="94"/>
        <end position="113"/>
    </location>
</feature>
<dbReference type="AlphaFoldDB" id="F8FBC6"/>
<reference evidence="4" key="1">
    <citation type="submission" date="2011-06" db="EMBL/GenBank/DDBJ databases">
        <title>Complete genome sequence of Paenibacillus mucilaginosus KNP414.</title>
        <authorList>
            <person name="Wang J."/>
            <person name="Hu S."/>
            <person name="Hu X."/>
            <person name="Zhang B."/>
            <person name="Dong D."/>
            <person name="Zhang S."/>
            <person name="Zhao K."/>
            <person name="Wu D."/>
        </authorList>
    </citation>
    <scope>NUCLEOTIDE SEQUENCE [LARGE SCALE GENOMIC DNA]</scope>
    <source>
        <strain evidence="4">KNP414</strain>
    </source>
</reference>
<dbReference type="HOGENOM" id="CLU_2118628_0_0_9"/>
<keyword evidence="2" id="KW-0812">Transmembrane</keyword>
<name>F8FBC6_PAEMK</name>
<accession>F8FBC6</accession>
<protein>
    <submittedName>
        <fullName evidence="3">Uncharacterized protein</fullName>
    </submittedName>
</protein>
<evidence type="ECO:0000313" key="4">
    <source>
        <dbReference type="Proteomes" id="UP000006620"/>
    </source>
</evidence>
<proteinExistence type="predicted"/>
<dbReference type="KEGG" id="pms:KNP414_03549"/>